<dbReference type="InterPro" id="IPR027417">
    <property type="entry name" value="P-loop_NTPase"/>
</dbReference>
<dbReference type="InterPro" id="IPR050763">
    <property type="entry name" value="ABC_transporter_ATP-binding"/>
</dbReference>
<evidence type="ECO:0000256" key="1">
    <source>
        <dbReference type="ARBA" id="ARBA00022448"/>
    </source>
</evidence>
<evidence type="ECO:0008006" key="5">
    <source>
        <dbReference type="Google" id="ProtNLM"/>
    </source>
</evidence>
<reference evidence="4" key="1">
    <citation type="journal article" date="2015" name="Nature">
        <title>Complex archaea that bridge the gap between prokaryotes and eukaryotes.</title>
        <authorList>
            <person name="Spang A."/>
            <person name="Saw J.H."/>
            <person name="Jorgensen S.L."/>
            <person name="Zaremba-Niedzwiedzka K."/>
            <person name="Martijn J."/>
            <person name="Lind A.E."/>
            <person name="van Eijk R."/>
            <person name="Schleper C."/>
            <person name="Guy L."/>
            <person name="Ettema T.J."/>
        </authorList>
    </citation>
    <scope>NUCLEOTIDE SEQUENCE</scope>
</reference>
<comment type="caution">
    <text evidence="4">The sequence shown here is derived from an EMBL/GenBank/DDBJ whole genome shotgun (WGS) entry which is preliminary data.</text>
</comment>
<feature type="non-terminal residue" evidence="4">
    <location>
        <position position="1"/>
    </location>
</feature>
<keyword evidence="2" id="KW-0547">Nucleotide-binding</keyword>
<keyword evidence="1" id="KW-0813">Transport</keyword>
<proteinExistence type="predicted"/>
<dbReference type="PANTHER" id="PTHR42711">
    <property type="entry name" value="ABC TRANSPORTER ATP-BINDING PROTEIN"/>
    <property type="match status" value="1"/>
</dbReference>
<name>A0A0F8ZBL9_9ZZZZ</name>
<dbReference type="PANTHER" id="PTHR42711:SF18">
    <property type="entry name" value="ABC TRANSPORTER, ATP-BINDING PROTEIN"/>
    <property type="match status" value="1"/>
</dbReference>
<organism evidence="4">
    <name type="scientific">marine sediment metagenome</name>
    <dbReference type="NCBI Taxonomy" id="412755"/>
    <lineage>
        <taxon>unclassified sequences</taxon>
        <taxon>metagenomes</taxon>
        <taxon>ecological metagenomes</taxon>
    </lineage>
</organism>
<dbReference type="AlphaFoldDB" id="A0A0F8ZBL9"/>
<evidence type="ECO:0000313" key="4">
    <source>
        <dbReference type="EMBL" id="KKK83340.1"/>
    </source>
</evidence>
<dbReference type="Gene3D" id="3.40.50.300">
    <property type="entry name" value="P-loop containing nucleotide triphosphate hydrolases"/>
    <property type="match status" value="1"/>
</dbReference>
<protein>
    <recommendedName>
        <fullName evidence="5">DUF4162 domain-containing protein</fullName>
    </recommendedName>
</protein>
<gene>
    <name evidence="4" type="ORF">LCGC14_2794350</name>
</gene>
<dbReference type="SUPFAM" id="SSF52540">
    <property type="entry name" value="P-loop containing nucleoside triphosphate hydrolases"/>
    <property type="match status" value="1"/>
</dbReference>
<evidence type="ECO:0000256" key="3">
    <source>
        <dbReference type="ARBA" id="ARBA00022840"/>
    </source>
</evidence>
<evidence type="ECO:0000256" key="2">
    <source>
        <dbReference type="ARBA" id="ARBA00022741"/>
    </source>
</evidence>
<dbReference type="GO" id="GO:0005524">
    <property type="term" value="F:ATP binding"/>
    <property type="evidence" value="ECO:0007669"/>
    <property type="project" value="UniProtKB-KW"/>
</dbReference>
<keyword evidence="3" id="KW-0067">ATP-binding</keyword>
<sequence length="105" mass="11911">KTIFITTHNMHDADELCDRISFIVDGELMITETPKKLKLKHGKPKVRVEYSENGRAAKVEEFPIANLGKDSRFLEIVKNCEVISIHSQEASLDEVFIKITGKNLV</sequence>
<dbReference type="EMBL" id="LAZR01052266">
    <property type="protein sequence ID" value="KKK83340.1"/>
    <property type="molecule type" value="Genomic_DNA"/>
</dbReference>
<accession>A0A0F8ZBL9</accession>